<dbReference type="Gene3D" id="3.40.50.300">
    <property type="entry name" value="P-loop containing nucleotide triphosphate hydrolases"/>
    <property type="match status" value="1"/>
</dbReference>
<proteinExistence type="inferred from homology"/>
<comment type="similarity">
    <text evidence="1">Belongs to the GSP E family.</text>
</comment>
<organism evidence="3 4">
    <name type="scientific">Pseudescherichia vulneris NBRC 102420</name>
    <dbReference type="NCBI Taxonomy" id="1115515"/>
    <lineage>
        <taxon>Bacteria</taxon>
        <taxon>Pseudomonadati</taxon>
        <taxon>Pseudomonadota</taxon>
        <taxon>Gammaproteobacteria</taxon>
        <taxon>Enterobacterales</taxon>
        <taxon>Enterobacteriaceae</taxon>
        <taxon>Pseudescherichia</taxon>
    </lineage>
</organism>
<dbReference type="Proteomes" id="UP000029462">
    <property type="component" value="Unassembled WGS sequence"/>
</dbReference>
<comment type="caution">
    <text evidence="3">The sequence shown here is derived from an EMBL/GenBank/DDBJ whole genome shotgun (WGS) entry which is preliminary data.</text>
</comment>
<dbReference type="EMBL" id="BBMZ01000002">
    <property type="protein sequence ID" value="GAL56711.1"/>
    <property type="molecule type" value="Genomic_DNA"/>
</dbReference>
<dbReference type="PANTHER" id="PTHR30486">
    <property type="entry name" value="TWITCHING MOTILITY PROTEIN PILT"/>
    <property type="match status" value="1"/>
</dbReference>
<dbReference type="InterPro" id="IPR050921">
    <property type="entry name" value="T4SS_GSP_E_ATPase"/>
</dbReference>
<dbReference type="eggNOG" id="COG2805">
    <property type="taxonomic scope" value="Bacteria"/>
</dbReference>
<dbReference type="RefSeq" id="WP_042388129.1">
    <property type="nucleotide sequence ID" value="NZ_BBMZ01000002.1"/>
</dbReference>
<reference evidence="3 4" key="1">
    <citation type="submission" date="2014-09" db="EMBL/GenBank/DDBJ databases">
        <title>Whole genome shotgun sequence of Escherichia vulneris NBRC 102420.</title>
        <authorList>
            <person name="Yoshida Y."/>
            <person name="Hosoyama A."/>
            <person name="Tsuchikane K."/>
            <person name="Ohji S."/>
            <person name="Ichikawa N."/>
            <person name="Kimura A."/>
            <person name="Yamazoe A."/>
            <person name="Ezaki T."/>
            <person name="Fujita N."/>
        </authorList>
    </citation>
    <scope>NUCLEOTIDE SEQUENCE [LARGE SCALE GENOMIC DNA]</scope>
    <source>
        <strain evidence="3 4">NBRC 102420</strain>
    </source>
</reference>
<dbReference type="InterPro" id="IPR027417">
    <property type="entry name" value="P-loop_NTPase"/>
</dbReference>
<dbReference type="CDD" id="cd01131">
    <property type="entry name" value="PilT"/>
    <property type="match status" value="1"/>
</dbReference>
<dbReference type="AlphaFoldDB" id="A0A090UW15"/>
<evidence type="ECO:0000313" key="3">
    <source>
        <dbReference type="EMBL" id="GAL56711.1"/>
    </source>
</evidence>
<accession>A0A090UW15</accession>
<dbReference type="NCBIfam" id="TIGR01420">
    <property type="entry name" value="pilT_fam"/>
    <property type="match status" value="1"/>
</dbReference>
<gene>
    <name evidence="3" type="primary">yggR</name>
    <name evidence="3" type="ORF">EV102420_02_03160</name>
</gene>
<dbReference type="STRING" id="1115515.EV102420_02_03160"/>
<sequence>MDMEDIVALSVKHNVSDLHLCSAWPPRWRRQGKLEDAPFPPPDIEAILRDTLTDEQQGEWWANRQVDFALALASQQRLRASAFMHHHGISLALRLLPATCPKLYALDTPPALEQILACDSGLVLVTGATGSGKSTTLAAMVDYLNHRLAGHILTLEDPVEFVHQGAQCLIEQREIGQHCPSFADGLRAALREDPDVILIGELRDSETIRLALTAAETGHLVLATLHTRGAAQAVERLIDTFPAEEKVWVRSQLAGSLQAVLAQTLEADKQGGRVALFELLVNTPAVANLIREGKTHQLPGLMQTGQHAGMQTFSQSRQQRVAAGRLAEKG</sequence>
<dbReference type="GO" id="GO:0016887">
    <property type="term" value="F:ATP hydrolysis activity"/>
    <property type="evidence" value="ECO:0007669"/>
    <property type="project" value="InterPro"/>
</dbReference>
<dbReference type="OrthoDB" id="9804785at2"/>
<dbReference type="PANTHER" id="PTHR30486:SF6">
    <property type="entry name" value="TYPE IV PILUS RETRACTATION ATPASE PILT"/>
    <property type="match status" value="1"/>
</dbReference>
<dbReference type="Pfam" id="PF00437">
    <property type="entry name" value="T2SSE"/>
    <property type="match status" value="1"/>
</dbReference>
<evidence type="ECO:0000259" key="2">
    <source>
        <dbReference type="PROSITE" id="PS00662"/>
    </source>
</evidence>
<protein>
    <recommendedName>
        <fullName evidence="2">Bacterial type II secretion system protein E domain-containing protein</fullName>
    </recommendedName>
</protein>
<evidence type="ECO:0000256" key="1">
    <source>
        <dbReference type="ARBA" id="ARBA00006611"/>
    </source>
</evidence>
<dbReference type="InterPro" id="IPR006321">
    <property type="entry name" value="PilT/PilU"/>
</dbReference>
<name>A0A090UW15_PSEVU</name>
<evidence type="ECO:0000313" key="4">
    <source>
        <dbReference type="Proteomes" id="UP000029462"/>
    </source>
</evidence>
<dbReference type="GO" id="GO:0005524">
    <property type="term" value="F:ATP binding"/>
    <property type="evidence" value="ECO:0007669"/>
    <property type="project" value="InterPro"/>
</dbReference>
<dbReference type="SUPFAM" id="SSF52540">
    <property type="entry name" value="P-loop containing nucleoside triphosphate hydrolases"/>
    <property type="match status" value="1"/>
</dbReference>
<dbReference type="InterPro" id="IPR001482">
    <property type="entry name" value="T2SS/T4SS_dom"/>
</dbReference>
<keyword evidence="4" id="KW-1185">Reference proteome</keyword>
<dbReference type="Gene3D" id="3.30.450.90">
    <property type="match status" value="1"/>
</dbReference>
<feature type="domain" description="Bacterial type II secretion system protein E" evidence="2">
    <location>
        <begin position="190"/>
        <end position="204"/>
    </location>
</feature>
<dbReference type="PROSITE" id="PS00662">
    <property type="entry name" value="T2SP_E"/>
    <property type="match status" value="1"/>
</dbReference>